<protein>
    <recommendedName>
        <fullName evidence="2">Helix-hairpin-helix DNA-binding motif class 1 domain-containing protein</fullName>
    </recommendedName>
</protein>
<comment type="caution">
    <text evidence="3">The sequence shown here is derived from an EMBL/GenBank/DDBJ whole genome shotgun (WGS) entry which is preliminary data.</text>
</comment>
<dbReference type="SUPFAM" id="SSF47781">
    <property type="entry name" value="RuvA domain 2-like"/>
    <property type="match status" value="1"/>
</dbReference>
<evidence type="ECO:0000313" key="3">
    <source>
        <dbReference type="EMBL" id="EAR07674.1"/>
    </source>
</evidence>
<feature type="domain" description="Helix-hairpin-helix DNA-binding motif class 1" evidence="2">
    <location>
        <begin position="13"/>
        <end position="32"/>
    </location>
</feature>
<dbReference type="GO" id="GO:0006281">
    <property type="term" value="P:DNA repair"/>
    <property type="evidence" value="ECO:0007669"/>
    <property type="project" value="InterPro"/>
</dbReference>
<sequence length="2587" mass="283652">MKKHINLNTADKKSLQSVKGIGEKTAERIIEARNAGVEFNSMEELKGVVSYNKAFERDIENAFGLFWSKTTTEDDIKSYPPNKYGSHVDRLFEGSATTKGFEFTIKLEGNIPGSSKRVIGVLEWSSATKPFRKYRPQTGRLQVRFDSSGKATVRLSEIEQNTRQSMDIKLTLLDSRGVVLDTSVHRPENGDTLIVVVDDPVESEPKAITLRAQKASNVDYTGYSLTWTLTERVSNRLNDRSDTLELARENETVIQPISGGQIETLTVIVRTVDDVPVLEQTYRTTDFSNPSNGNRVLTVTLPEPDSTRFNVLLVEDVDVITNPYADHELVVSYDLLDKTTLNIVWSGEKTFPIDADGKAQVHLAHYGLVQRLKLSVRAPTGETLSQRQGSVSDLLSSNPVKINVPPRELISNPNGFVRMPQRPAKALCRLIDPSGERIFSDVQVIFYVSRSQNPTQESYTPLLAMRSENNGYFFIDLPQESFTGAFARVGAKQGSKAYVDVPIVLDMEPVQRIEGDDIKTTSEGFLPGKIVLVVDTDAELKEDCCDSCADEFQRDRAVLDEFSFFTVVRTSEPKINGYNLSDEGEISVKDITDLVPNAEVSTFAPGLEKATVRKDVLLEHTNLRKGLTAATLQKAIEKSNALRLRDRISPRSKNMAAGRAVLDLDTSIDWDEDPTFYQAVSLAHGHLLQFKQEWVSDGYSLGDIVYSLPLAPGQKKQIVVLDWEHRAAAERSEELDYADNLTANLTRDRDINEIVSGAVSESVRGGSTAKTSGWGAGLGIGAVVPAGPVPLGGLLGVAGGAAKASSSAWQNSARNTTLSSSQSLRDRTSQAAASVRSQRATVIETATQGERFSVQTESVANYNHCHSLTIQYYEVLRHLRVEQRLASVQECLFVPLILSPFSYEKTLRWREALSRRLISRRFLSGFNAIERIENDYEGSDLPDARWADVDVDQVWGEFELEFRIGMPTDLATAATIEDVESALAPFTFFFPSIMGKVNELAESKAERRQELFTELVAPEIAQALVQNLEFDARVETASGSESSTSLPLDATLVSRFRENRKLYISVRQSGAMPSGLRRSDIAAIEIRKASSIILSDGSTLLERLPSTANVLIHSGTMTYRTQFMQRRLFSSARIKDDLLGYSSTTGQVSNDMVRIQTPLSRSEMRNPREEDIERAARLQSHLNDNLEYYHQAIWLGMSADRRFMFLDGIQVRDYSERDVYPGGVVRSVASVVENEVIGVVGNSLVMPVAPGFRLDPGIRGEEIDLLSLYKPQTPMDPIRLSLPTKGVFAEAIMGRCNSCERIEEDRFWRWSEEPIPDSPTQIMPISTEPRVQEGPDPTPTPLPNPIINLQNAPAAPDPAGVGAAVSLLSNPNVFRDITGLTENQRNAIAAFQKSLSTAQAFGEQGAQLGSLAAKLKAVSDARKDNAISAEDKEKYSKQILDQELKGPTAGSGNADSGPVSRDVTNEHIARNSDAPSSRLEVTRQPDGTERLNFEVDRGSSGVIPSPRDTDSGVPTGQPEDKDSGLFARDGEPDAPEDGRDPLENTRPFDNADANDFGPDSLSTDRHPLALLTGYLSQYTNSKYVMKYARDIFSGGVMRGLGQKIRFDHINAALDNGPRTMDWLLDLAVQEASSAFSGYVAAHNHIREISEREANLNYEDMALPWDRIKAECTLSTAVYKARRFSDIDGSHFEDLQIAFPKGSLSDEAFFKGNTAKPENASGFYVMNLWEDGIFAELESQGRGMSINDRYHFILSTTVVDAILSDSVTETVGIGDLAALATRFSDLSIEAIKDEVYALGYAVAIHAVCLLFRDNLSSTINSGIDLQSPGARALGYMNALSFFEGSFYGNAHGADPDAAQADVSRESRVHLAGAVEAFVRNPSADPSNLRWAVPVQSLISQQVVPALLALLDDIMQDVQSAFSQGLSASAIHSLSSALESLTTRLPQELGFLFNDIWPFIHEVLNADGSVSIPYAHNVGIAPVTLSTDTGLAFTSGSPEQQSLTPISAPNILSTTSLLAESQMAATIVKLARWMGIGFSSDSLNIDAAWYDIDASGSELLDPLHFVGQAVILRPKSGSMETLGRLETWARVMMSDVQSGSVALADGQVVTAILLRTSAQPSGGLLGDFNLTDMINIAEATVSNAGHRISAGWDALADDIMNYFDIFGADESDLPIKVAEFQYDNGLPLTGELDRQTWDILEPVIYRDTESTSDAPTTAPSSEPILHTIDGAAWLRKQGDLTTTLKTSGGAIKAIPQDTLVIETDRADFNEGGKTKTAVKVKRASDNSNIGWTLQSNLRFFWHHNSPTTLQDAPTSMLSTSGLSSVEQKMAEHWNLYGGVLESLFDLELGSALKSRGCAIALAILAKEGQLFVGSDSQSPARPTQRFENHVFFREWISNPTLSSTEESNRSSAYDAHFKPQTGWRNHKYCPSGNCSSSQWITLHPGGLSQVDYADRQEAARDLAASLSDQETAHLSASYGAFQTLGNGHRKYNGYASAVDLYQAYFSGRNQFIGLIDFLKSKTHTGRSLTSWIKDPDFGNAYVWSRIAGGYNGDSRSPDKALGADEKPPYARGLRTYFGQAQRLLSQIGL</sequence>
<dbReference type="EMBL" id="AAOE01000035">
    <property type="protein sequence ID" value="EAR07674.1"/>
    <property type="molecule type" value="Genomic_DNA"/>
</dbReference>
<dbReference type="InterPro" id="IPR003583">
    <property type="entry name" value="Hlx-hairpin-Hlx_DNA-bd_motif"/>
</dbReference>
<evidence type="ECO:0000313" key="4">
    <source>
        <dbReference type="Proteomes" id="UP000005953"/>
    </source>
</evidence>
<dbReference type="STRING" id="314283.MED297_06529"/>
<dbReference type="SMART" id="SM00278">
    <property type="entry name" value="HhH1"/>
    <property type="match status" value="1"/>
</dbReference>
<evidence type="ECO:0000259" key="2">
    <source>
        <dbReference type="SMART" id="SM00278"/>
    </source>
</evidence>
<reference evidence="3 4" key="1">
    <citation type="submission" date="2006-02" db="EMBL/GenBank/DDBJ databases">
        <authorList>
            <person name="Pinhassi J."/>
            <person name="Pedros-Alio C."/>
            <person name="Ferriera S."/>
            <person name="Johnson J."/>
            <person name="Kravitz S."/>
            <person name="Halpern A."/>
            <person name="Remington K."/>
            <person name="Beeson K."/>
            <person name="Tran B."/>
            <person name="Rogers Y.-H."/>
            <person name="Friedman R."/>
            <person name="Venter J.C."/>
        </authorList>
    </citation>
    <scope>NUCLEOTIDE SEQUENCE [LARGE SCALE GENOMIC DNA]</scope>
    <source>
        <strain evidence="3 4">MED297</strain>
    </source>
</reference>
<feature type="region of interest" description="Disordered" evidence="1">
    <location>
        <begin position="1467"/>
        <end position="1562"/>
    </location>
</feature>
<dbReference type="HOGENOM" id="CLU_227955_0_0_6"/>
<keyword evidence="4" id="KW-1185">Reference proteome</keyword>
<dbReference type="OrthoDB" id="4312432at2"/>
<feature type="compositionally biased region" description="Basic and acidic residues" evidence="1">
    <location>
        <begin position="1518"/>
        <end position="1543"/>
    </location>
</feature>
<dbReference type="RefSeq" id="WP_008048605.1">
    <property type="nucleotide sequence ID" value="NZ_CH724155.1"/>
</dbReference>
<organism evidence="3 4">
    <name type="scientific">Reinekea blandensis MED297</name>
    <dbReference type="NCBI Taxonomy" id="314283"/>
    <lineage>
        <taxon>Bacteria</taxon>
        <taxon>Pseudomonadati</taxon>
        <taxon>Pseudomonadota</taxon>
        <taxon>Gammaproteobacteria</taxon>
        <taxon>Oceanospirillales</taxon>
        <taxon>Saccharospirillaceae</taxon>
        <taxon>Reinekea</taxon>
    </lineage>
</organism>
<accession>A4BJN4</accession>
<feature type="region of interest" description="Disordered" evidence="1">
    <location>
        <begin position="809"/>
        <end position="830"/>
    </location>
</feature>
<name>A4BJN4_9GAMM</name>
<dbReference type="Pfam" id="PF12836">
    <property type="entry name" value="HHH_3"/>
    <property type="match status" value="1"/>
</dbReference>
<proteinExistence type="predicted"/>
<dbReference type="Proteomes" id="UP000005953">
    <property type="component" value="Unassembled WGS sequence"/>
</dbReference>
<dbReference type="InterPro" id="IPR024408">
    <property type="entry name" value="Muramidase"/>
</dbReference>
<feature type="compositionally biased region" description="Polar residues" evidence="1">
    <location>
        <begin position="809"/>
        <end position="823"/>
    </location>
</feature>
<feature type="region of interest" description="Disordered" evidence="1">
    <location>
        <begin position="1443"/>
        <end position="1462"/>
    </location>
</feature>
<dbReference type="InterPro" id="IPR010994">
    <property type="entry name" value="RuvA_2-like"/>
</dbReference>
<evidence type="ECO:0000256" key="1">
    <source>
        <dbReference type="SAM" id="MobiDB-lite"/>
    </source>
</evidence>
<gene>
    <name evidence="3" type="ORF">MED297_06529</name>
</gene>
<dbReference type="GO" id="GO:0003677">
    <property type="term" value="F:DNA binding"/>
    <property type="evidence" value="ECO:0007669"/>
    <property type="project" value="InterPro"/>
</dbReference>
<dbReference type="Pfam" id="PF11860">
    <property type="entry name" value="Muramidase"/>
    <property type="match status" value="1"/>
</dbReference>
<dbReference type="Gene3D" id="1.10.150.320">
    <property type="entry name" value="Photosystem II 12 kDa extrinsic protein"/>
    <property type="match status" value="1"/>
</dbReference>
<feature type="compositionally biased region" description="Basic and acidic residues" evidence="1">
    <location>
        <begin position="1480"/>
        <end position="1497"/>
    </location>
</feature>